<dbReference type="RefSeq" id="WP_126765966.1">
    <property type="nucleotide sequence ID" value="NZ_PIPJ01000002.1"/>
</dbReference>
<evidence type="ECO:0000259" key="1">
    <source>
        <dbReference type="Pfam" id="PF12728"/>
    </source>
</evidence>
<reference evidence="3" key="1">
    <citation type="journal article" date="2018" name="Front. Microbiol.">
        <title>Genome-Based Analysis Reveals the Taxonomy and Diversity of the Family Idiomarinaceae.</title>
        <authorList>
            <person name="Liu Y."/>
            <person name="Lai Q."/>
            <person name="Shao Z."/>
        </authorList>
    </citation>
    <scope>NUCLEOTIDE SEQUENCE [LARGE SCALE GENOMIC DNA]</scope>
    <source>
        <strain evidence="3">GBPy7</strain>
    </source>
</reference>
<name>A0A432W0A8_9GAMM</name>
<proteinExistence type="predicted"/>
<feature type="domain" description="Helix-turn-helix" evidence="1">
    <location>
        <begin position="3"/>
        <end position="54"/>
    </location>
</feature>
<dbReference type="InterPro" id="IPR041657">
    <property type="entry name" value="HTH_17"/>
</dbReference>
<sequence>MQYLSDKSVAARYDIARSTVWLWLQKGKLPKPVKINGTRTRWPLADLEAFEQRQGGAA</sequence>
<dbReference type="InterPro" id="IPR009061">
    <property type="entry name" value="DNA-bd_dom_put_sf"/>
</dbReference>
<dbReference type="OrthoDB" id="5298532at2"/>
<keyword evidence="3" id="KW-1185">Reference proteome</keyword>
<organism evidence="2 3">
    <name type="scientific">Aliidiomarina iranensis</name>
    <dbReference type="NCBI Taxonomy" id="1434071"/>
    <lineage>
        <taxon>Bacteria</taxon>
        <taxon>Pseudomonadati</taxon>
        <taxon>Pseudomonadota</taxon>
        <taxon>Gammaproteobacteria</taxon>
        <taxon>Alteromonadales</taxon>
        <taxon>Idiomarinaceae</taxon>
        <taxon>Aliidiomarina</taxon>
    </lineage>
</organism>
<dbReference type="AlphaFoldDB" id="A0A432W0A8"/>
<dbReference type="EMBL" id="PIPJ01000002">
    <property type="protein sequence ID" value="RUO22423.1"/>
    <property type="molecule type" value="Genomic_DNA"/>
</dbReference>
<comment type="caution">
    <text evidence="2">The sequence shown here is derived from an EMBL/GenBank/DDBJ whole genome shotgun (WGS) entry which is preliminary data.</text>
</comment>
<evidence type="ECO:0000313" key="3">
    <source>
        <dbReference type="Proteomes" id="UP000288395"/>
    </source>
</evidence>
<dbReference type="Pfam" id="PF12728">
    <property type="entry name" value="HTH_17"/>
    <property type="match status" value="1"/>
</dbReference>
<evidence type="ECO:0000313" key="2">
    <source>
        <dbReference type="EMBL" id="RUO22423.1"/>
    </source>
</evidence>
<protein>
    <submittedName>
        <fullName evidence="2">AlpA family transcriptional regulator</fullName>
    </submittedName>
</protein>
<dbReference type="SUPFAM" id="SSF46955">
    <property type="entry name" value="Putative DNA-binding domain"/>
    <property type="match status" value="1"/>
</dbReference>
<accession>A0A432W0A8</accession>
<gene>
    <name evidence="2" type="ORF">CWE08_04380</name>
</gene>
<dbReference type="Proteomes" id="UP000288395">
    <property type="component" value="Unassembled WGS sequence"/>
</dbReference>
<dbReference type="Gene3D" id="1.10.238.160">
    <property type="match status" value="1"/>
</dbReference>